<dbReference type="InterPro" id="IPR005835">
    <property type="entry name" value="NTP_transferase_dom"/>
</dbReference>
<dbReference type="PANTHER" id="PTHR22572">
    <property type="entry name" value="SUGAR-1-PHOSPHATE GUANYL TRANSFERASE"/>
    <property type="match status" value="1"/>
</dbReference>
<dbReference type="Gene3D" id="3.90.550.10">
    <property type="entry name" value="Spore Coat Polysaccharide Biosynthesis Protein SpsA, Chain A"/>
    <property type="match status" value="1"/>
</dbReference>
<dbReference type="GO" id="GO:0016740">
    <property type="term" value="F:transferase activity"/>
    <property type="evidence" value="ECO:0007669"/>
    <property type="project" value="UniProtKB-KW"/>
</dbReference>
<reference evidence="4 5" key="1">
    <citation type="journal article" date="2014" name="BMC Genomics">
        <title>Comparison of environmental and isolate Sulfobacillus genomes reveals diverse carbon, sulfur, nitrogen, and hydrogen metabolisms.</title>
        <authorList>
            <person name="Justice N.B."/>
            <person name="Norman A."/>
            <person name="Brown C.T."/>
            <person name="Singh A."/>
            <person name="Thomas B.C."/>
            <person name="Banfield J.F."/>
        </authorList>
    </citation>
    <scope>NUCLEOTIDE SEQUENCE [LARGE SCALE GENOMIC DNA]</scope>
    <source>
        <strain evidence="4">AMDSBA3</strain>
    </source>
</reference>
<comment type="caution">
    <text evidence="4">The sequence shown here is derived from an EMBL/GenBank/DDBJ whole genome shotgun (WGS) entry which is preliminary data.</text>
</comment>
<dbReference type="Pfam" id="PF00483">
    <property type="entry name" value="NTP_transferase"/>
    <property type="match status" value="1"/>
</dbReference>
<dbReference type="Gene3D" id="2.160.10.10">
    <property type="entry name" value="Hexapeptide repeat proteins"/>
    <property type="match status" value="1"/>
</dbReference>
<dbReference type="SUPFAM" id="SSF51161">
    <property type="entry name" value="Trimeric LpxA-like enzymes"/>
    <property type="match status" value="1"/>
</dbReference>
<keyword evidence="1" id="KW-0808">Transferase</keyword>
<dbReference type="InterPro" id="IPR050486">
    <property type="entry name" value="Mannose-1P_guanyltransferase"/>
</dbReference>
<evidence type="ECO:0000313" key="5">
    <source>
        <dbReference type="Proteomes" id="UP000241848"/>
    </source>
</evidence>
<evidence type="ECO:0000313" key="4">
    <source>
        <dbReference type="EMBL" id="PSR22263.1"/>
    </source>
</evidence>
<evidence type="ECO:0000256" key="1">
    <source>
        <dbReference type="ARBA" id="ARBA00022679"/>
    </source>
</evidence>
<dbReference type="EMBL" id="PXYV01000020">
    <property type="protein sequence ID" value="PSR22263.1"/>
    <property type="molecule type" value="Genomic_DNA"/>
</dbReference>
<feature type="domain" description="Nucleotidyl transferase" evidence="3">
    <location>
        <begin position="19"/>
        <end position="242"/>
    </location>
</feature>
<proteinExistence type="predicted"/>
<evidence type="ECO:0000256" key="2">
    <source>
        <dbReference type="ARBA" id="ARBA00022737"/>
    </source>
</evidence>
<dbReference type="SUPFAM" id="SSF53448">
    <property type="entry name" value="Nucleotide-diphospho-sugar transferases"/>
    <property type="match status" value="1"/>
</dbReference>
<dbReference type="InterPro" id="IPR029044">
    <property type="entry name" value="Nucleotide-diphossugar_trans"/>
</dbReference>
<dbReference type="AlphaFoldDB" id="A0A2T2WJ54"/>
<dbReference type="InterPro" id="IPR018357">
    <property type="entry name" value="Hexapep_transf_CS"/>
</dbReference>
<dbReference type="InterPro" id="IPR001451">
    <property type="entry name" value="Hexapep"/>
</dbReference>
<keyword evidence="2" id="KW-0677">Repeat</keyword>
<dbReference type="Proteomes" id="UP000241848">
    <property type="component" value="Unassembled WGS sequence"/>
</dbReference>
<evidence type="ECO:0000259" key="3">
    <source>
        <dbReference type="Pfam" id="PF00483"/>
    </source>
</evidence>
<organism evidence="4 5">
    <name type="scientific">Sulfobacillus acidophilus</name>
    <dbReference type="NCBI Taxonomy" id="53633"/>
    <lineage>
        <taxon>Bacteria</taxon>
        <taxon>Bacillati</taxon>
        <taxon>Bacillota</taxon>
        <taxon>Clostridia</taxon>
        <taxon>Eubacteriales</taxon>
        <taxon>Clostridiales Family XVII. Incertae Sedis</taxon>
        <taxon>Sulfobacillus</taxon>
    </lineage>
</organism>
<protein>
    <recommendedName>
        <fullName evidence="3">Nucleotidyl transferase domain-containing protein</fullName>
    </recommendedName>
</protein>
<dbReference type="InterPro" id="IPR011004">
    <property type="entry name" value="Trimer_LpxA-like_sf"/>
</dbReference>
<gene>
    <name evidence="4" type="ORF">C7B45_07810</name>
</gene>
<dbReference type="PROSITE" id="PS00101">
    <property type="entry name" value="HEXAPEP_TRANSFERASES"/>
    <property type="match status" value="1"/>
</dbReference>
<sequence>MWSPWIVVIKKEGNLFVRAIILAGGRGSRLEPLTQHLPKPLIPFFGRPLIEHQIRWLASYGVTEIIISVGHFGSMIERTLGPTMCGAQLFYAHESQPLGTAGATAWALAQYPTSETTLVMAGDCLTDYPLDYIINHFEHQPVPVGIVLHRVEDARQFGVIEMDPRGRITRLIEKPTVIAGPQLVNTGIYILKPGRLTWPPRRPLDFAYDLFPVLIARGEMAGLEVEGYWSDLGTLTQYRESHFDVMRGRVMLPFDLDNDVSNIVVDSQARIIEPVWLGDGVTIDAQATVGPNVVLGAGSYVGPWTHVENTVVGQSAFLGAGTRAHDAIVGDGVAFGGRCHVGPQSAIGAGTRIGWGTDVSPGAKIPANTRLAPKMRLGNRAHRGSAVTS</sequence>
<name>A0A2T2WJ54_9FIRM</name>
<dbReference type="CDD" id="cd04181">
    <property type="entry name" value="NTP_transferase"/>
    <property type="match status" value="1"/>
</dbReference>
<dbReference type="Pfam" id="PF00132">
    <property type="entry name" value="Hexapep"/>
    <property type="match status" value="1"/>
</dbReference>
<accession>A0A2T2WJ54</accession>